<accession>A0ABP8H884</accession>
<protein>
    <recommendedName>
        <fullName evidence="3">Carboxypeptidase-like regulatory domain-containing protein</fullName>
    </recommendedName>
</protein>
<keyword evidence="2" id="KW-1185">Reference proteome</keyword>
<name>A0ABP8H884_9SPHI</name>
<dbReference type="EMBL" id="BAABFT010000016">
    <property type="protein sequence ID" value="GAA4335621.1"/>
    <property type="molecule type" value="Genomic_DNA"/>
</dbReference>
<dbReference type="Gene3D" id="2.60.40.1120">
    <property type="entry name" value="Carboxypeptidase-like, regulatory domain"/>
    <property type="match status" value="1"/>
</dbReference>
<dbReference type="InterPro" id="IPR008969">
    <property type="entry name" value="CarboxyPept-like_regulatory"/>
</dbReference>
<evidence type="ECO:0000313" key="1">
    <source>
        <dbReference type="EMBL" id="GAA4335621.1"/>
    </source>
</evidence>
<gene>
    <name evidence="1" type="ORF">GCM10023149_43680</name>
</gene>
<dbReference type="SUPFAM" id="SSF49464">
    <property type="entry name" value="Carboxypeptidase regulatory domain-like"/>
    <property type="match status" value="1"/>
</dbReference>
<dbReference type="Proteomes" id="UP001500582">
    <property type="component" value="Unassembled WGS sequence"/>
</dbReference>
<evidence type="ECO:0000313" key="2">
    <source>
        <dbReference type="Proteomes" id="UP001500582"/>
    </source>
</evidence>
<organism evidence="1 2">
    <name type="scientific">Mucilaginibacter gynuensis</name>
    <dbReference type="NCBI Taxonomy" id="1302236"/>
    <lineage>
        <taxon>Bacteria</taxon>
        <taxon>Pseudomonadati</taxon>
        <taxon>Bacteroidota</taxon>
        <taxon>Sphingobacteriia</taxon>
        <taxon>Sphingobacteriales</taxon>
        <taxon>Sphingobacteriaceae</taxon>
        <taxon>Mucilaginibacter</taxon>
    </lineage>
</organism>
<reference evidence="2" key="1">
    <citation type="journal article" date="2019" name="Int. J. Syst. Evol. Microbiol.">
        <title>The Global Catalogue of Microorganisms (GCM) 10K type strain sequencing project: providing services to taxonomists for standard genome sequencing and annotation.</title>
        <authorList>
            <consortium name="The Broad Institute Genomics Platform"/>
            <consortium name="The Broad Institute Genome Sequencing Center for Infectious Disease"/>
            <person name="Wu L."/>
            <person name="Ma J."/>
        </authorList>
    </citation>
    <scope>NUCLEOTIDE SEQUENCE [LARGE SCALE GENOMIC DNA]</scope>
    <source>
        <strain evidence="2">JCM 17705</strain>
    </source>
</reference>
<proteinExistence type="predicted"/>
<dbReference type="Pfam" id="PF13715">
    <property type="entry name" value="CarbopepD_reg_2"/>
    <property type="match status" value="1"/>
</dbReference>
<sequence>MYNAVDNSPFPDASVFLSNTTIGARSNADGSFFINDVKPGKYTLVVSAVGFESHTEEIMLDRNFSLRDVKLLPKSTVLQDVTIKFDAAREKRLKLFTQELLGWSENAKETKILNPEVVSLKIDKDSVLTASADDYIQIENKALGYNIKYLLKVFSLQLKTGLVSYTGEYKFEKMQGTSSEDHRWEKHRKEAYLGSPKHFFRSLIANTYKKDGFTVYKVVREHKPLFVDTNFVKSLIVNDSLIRVKDDTNSYRVVVKKDTVKYNKKNPPMEKLRIIDPQLTAKEIFSPTDQPGIYALRFDDLLKNIMFVIYTKKLTMNSAYEFVNRRRFLIDRPTTFVAFTKPYALFDSNGIITSAGSIAYSGDWSVTRVADLLPVDYWPNE</sequence>
<comment type="caution">
    <text evidence="1">The sequence shown here is derived from an EMBL/GenBank/DDBJ whole genome shotgun (WGS) entry which is preliminary data.</text>
</comment>
<evidence type="ECO:0008006" key="3">
    <source>
        <dbReference type="Google" id="ProtNLM"/>
    </source>
</evidence>